<dbReference type="SUPFAM" id="SSF101478">
    <property type="entry name" value="ADP-ribosylglycohydrolase"/>
    <property type="match status" value="1"/>
</dbReference>
<dbReference type="RefSeq" id="WP_203883392.1">
    <property type="nucleotide sequence ID" value="NZ_BAABHH010000005.1"/>
</dbReference>
<dbReference type="PROSITE" id="PS51819">
    <property type="entry name" value="VOC"/>
    <property type="match status" value="1"/>
</dbReference>
<dbReference type="InterPro" id="IPR029068">
    <property type="entry name" value="Glyas_Bleomycin-R_OHBP_Dase"/>
</dbReference>
<organism evidence="5 6">
    <name type="scientific">Planotetraspora kaengkrachanensis</name>
    <dbReference type="NCBI Taxonomy" id="575193"/>
    <lineage>
        <taxon>Bacteria</taxon>
        <taxon>Bacillati</taxon>
        <taxon>Actinomycetota</taxon>
        <taxon>Actinomycetes</taxon>
        <taxon>Streptosporangiales</taxon>
        <taxon>Streptosporangiaceae</taxon>
        <taxon>Planotetraspora</taxon>
    </lineage>
</organism>
<dbReference type="SUPFAM" id="SSF54593">
    <property type="entry name" value="Glyoxalase/Bleomycin resistance protein/Dihydroxybiphenyl dioxygenase"/>
    <property type="match status" value="1"/>
</dbReference>
<dbReference type="AlphaFoldDB" id="A0A8J3PSX2"/>
<protein>
    <recommendedName>
        <fullName evidence="4">VOC domain-containing protein</fullName>
    </recommendedName>
</protein>
<name>A0A8J3PSX2_9ACTN</name>
<proteinExistence type="inferred from homology"/>
<evidence type="ECO:0000313" key="5">
    <source>
        <dbReference type="EMBL" id="GIG79954.1"/>
    </source>
</evidence>
<keyword evidence="3" id="KW-0460">Magnesium</keyword>
<dbReference type="Gene3D" id="1.10.4080.10">
    <property type="entry name" value="ADP-ribosylation/Crystallin J1"/>
    <property type="match status" value="1"/>
</dbReference>
<evidence type="ECO:0000256" key="2">
    <source>
        <dbReference type="ARBA" id="ARBA00022801"/>
    </source>
</evidence>
<feature type="binding site" evidence="3">
    <location>
        <position position="337"/>
    </location>
    <ligand>
        <name>Mg(2+)</name>
        <dbReference type="ChEBI" id="CHEBI:18420"/>
        <label>1</label>
    </ligand>
</feature>
<sequence>MTPSDTVSADRALGIIVGAAVGDALGWPQELRSSIVGGQRARNVPPAPQFRQWERNSGTQFARYQETVAAGEYSDDTQLLLAVARSCLRRSEWLTYLTQVELPTWLLYQRGAGRAVLAAARAWANGHAPWIEGDGSRTHRAKDPVGTYFNAGANGAAMRIAPHVIVTVSDVSTAELLHRVLLDGIATHGHPRALVGAVIHALSIRHALLQQGTLEYGGLIDSLLSDQSWQNSDLLHDALPSDWLQAFEQAHRQSPKAAWAVAAHETLELLQIAHHSLERAALANDEHTLSLLGAFDKTRNGAGTITAVAAAYIATRAAARPITGLLRSAFLASADTDTLASMTASVLGAIHGTAWLGPLARDVQDAQCLRDITARLAAVVNERTATHQQAPLFHAANIRTSVGTKEIEHFRSAAFGGQSDALRCLPDGREITSYEQDRRQANKSGLIVTRVRLTTSDRQTLILHKTYKTGSVEEGRSFPQVATTEKPGGERYPDYTTQASVLEIKLRVSDLEKAVHFYRDILNLRVERFAENAARLDNGLTLMQLPRQEQHKRTFWQTGDLLITIAVHDFGEVVRRATNSDLSEILSLENTAQQRQMRLRDPDGHNLMIIGR</sequence>
<feature type="binding site" evidence="3">
    <location>
        <position position="74"/>
    </location>
    <ligand>
        <name>Mg(2+)</name>
        <dbReference type="ChEBI" id="CHEBI:18420"/>
        <label>1</label>
    </ligand>
</feature>
<dbReference type="GO" id="GO:0016787">
    <property type="term" value="F:hydrolase activity"/>
    <property type="evidence" value="ECO:0007669"/>
    <property type="project" value="UniProtKB-KW"/>
</dbReference>
<evidence type="ECO:0000256" key="3">
    <source>
        <dbReference type="PIRSR" id="PIRSR605502-1"/>
    </source>
</evidence>
<keyword evidence="2" id="KW-0378">Hydrolase</keyword>
<dbReference type="InterPro" id="IPR005502">
    <property type="entry name" value="Ribosyl_crysJ1"/>
</dbReference>
<dbReference type="Pfam" id="PF00903">
    <property type="entry name" value="Glyoxalase"/>
    <property type="match status" value="1"/>
</dbReference>
<dbReference type="PANTHER" id="PTHR16222">
    <property type="entry name" value="ADP-RIBOSYLGLYCOHYDROLASE"/>
    <property type="match status" value="1"/>
</dbReference>
<dbReference type="Pfam" id="PF03747">
    <property type="entry name" value="ADP_ribosyl_GH"/>
    <property type="match status" value="1"/>
</dbReference>
<dbReference type="EMBL" id="BONV01000011">
    <property type="protein sequence ID" value="GIG79954.1"/>
    <property type="molecule type" value="Genomic_DNA"/>
</dbReference>
<comment type="similarity">
    <text evidence="1">Belongs to the ADP-ribosylglycohydrolase family.</text>
</comment>
<reference evidence="5 6" key="1">
    <citation type="submission" date="2021-01" db="EMBL/GenBank/DDBJ databases">
        <title>Whole genome shotgun sequence of Planotetraspora kaengkrachanensis NBRC 104272.</title>
        <authorList>
            <person name="Komaki H."/>
            <person name="Tamura T."/>
        </authorList>
    </citation>
    <scope>NUCLEOTIDE SEQUENCE [LARGE SCALE GENOMIC DNA]</scope>
    <source>
        <strain evidence="5 6">NBRC 104272</strain>
    </source>
</reference>
<dbReference type="InterPro" id="IPR050792">
    <property type="entry name" value="ADP-ribosylglycohydrolase"/>
</dbReference>
<dbReference type="InterPro" id="IPR004360">
    <property type="entry name" value="Glyas_Fos-R_dOase_dom"/>
</dbReference>
<feature type="binding site" evidence="3">
    <location>
        <position position="76"/>
    </location>
    <ligand>
        <name>Mg(2+)</name>
        <dbReference type="ChEBI" id="CHEBI:18420"/>
        <label>1</label>
    </ligand>
</feature>
<gene>
    <name evidence="5" type="ORF">Pka01_30810</name>
</gene>
<dbReference type="Gene3D" id="3.10.180.10">
    <property type="entry name" value="2,3-Dihydroxybiphenyl 1,2-Dioxygenase, domain 1"/>
    <property type="match status" value="1"/>
</dbReference>
<feature type="binding site" evidence="3">
    <location>
        <position position="335"/>
    </location>
    <ligand>
        <name>Mg(2+)</name>
        <dbReference type="ChEBI" id="CHEBI:18420"/>
        <label>1</label>
    </ligand>
</feature>
<dbReference type="PANTHER" id="PTHR16222:SF24">
    <property type="entry name" value="ADP-RIBOSYLHYDROLASE ARH3"/>
    <property type="match status" value="1"/>
</dbReference>
<accession>A0A8J3PSX2</accession>
<keyword evidence="3" id="KW-0479">Metal-binding</keyword>
<dbReference type="InterPro" id="IPR036705">
    <property type="entry name" value="Ribosyl_crysJ1_sf"/>
</dbReference>
<dbReference type="Proteomes" id="UP000630097">
    <property type="component" value="Unassembled WGS sequence"/>
</dbReference>
<evidence type="ECO:0000256" key="1">
    <source>
        <dbReference type="ARBA" id="ARBA00010702"/>
    </source>
</evidence>
<feature type="binding site" evidence="3">
    <location>
        <position position="338"/>
    </location>
    <ligand>
        <name>Mg(2+)</name>
        <dbReference type="ChEBI" id="CHEBI:18420"/>
        <label>1</label>
    </ligand>
</feature>
<evidence type="ECO:0000313" key="6">
    <source>
        <dbReference type="Proteomes" id="UP000630097"/>
    </source>
</evidence>
<comment type="cofactor">
    <cofactor evidence="3">
        <name>Mg(2+)</name>
        <dbReference type="ChEBI" id="CHEBI:18420"/>
    </cofactor>
    <text evidence="3">Binds 2 magnesium ions per subunit.</text>
</comment>
<comment type="caution">
    <text evidence="5">The sequence shown here is derived from an EMBL/GenBank/DDBJ whole genome shotgun (WGS) entry which is preliminary data.</text>
</comment>
<dbReference type="InterPro" id="IPR037523">
    <property type="entry name" value="VOC_core"/>
</dbReference>
<feature type="binding site" evidence="3">
    <location>
        <position position="75"/>
    </location>
    <ligand>
        <name>Mg(2+)</name>
        <dbReference type="ChEBI" id="CHEBI:18420"/>
        <label>1</label>
    </ligand>
</feature>
<evidence type="ECO:0000259" key="4">
    <source>
        <dbReference type="PROSITE" id="PS51819"/>
    </source>
</evidence>
<dbReference type="GO" id="GO:0046872">
    <property type="term" value="F:metal ion binding"/>
    <property type="evidence" value="ECO:0007669"/>
    <property type="project" value="UniProtKB-KW"/>
</dbReference>
<feature type="domain" description="VOC" evidence="4">
    <location>
        <begin position="500"/>
        <end position="612"/>
    </location>
</feature>
<keyword evidence="6" id="KW-1185">Reference proteome</keyword>